<dbReference type="EMBL" id="DTDV01000001">
    <property type="protein sequence ID" value="HGK22902.1"/>
    <property type="molecule type" value="Genomic_DNA"/>
</dbReference>
<dbReference type="AlphaFoldDB" id="A0A7V3ZH51"/>
<protein>
    <submittedName>
        <fullName evidence="1">GTPase</fullName>
    </submittedName>
</protein>
<dbReference type="SUPFAM" id="SSF52540">
    <property type="entry name" value="P-loop containing nucleoside triphosphate hydrolases"/>
    <property type="match status" value="1"/>
</dbReference>
<dbReference type="Gene3D" id="3.40.50.300">
    <property type="entry name" value="P-loop containing nucleotide triphosphate hydrolases"/>
    <property type="match status" value="1"/>
</dbReference>
<dbReference type="OMA" id="ECTIEER"/>
<organism evidence="1">
    <name type="scientific">Dictyoglomus thermophilum</name>
    <dbReference type="NCBI Taxonomy" id="14"/>
    <lineage>
        <taxon>Bacteria</taxon>
        <taxon>Pseudomonadati</taxon>
        <taxon>Dictyoglomota</taxon>
        <taxon>Dictyoglomia</taxon>
        <taxon>Dictyoglomales</taxon>
        <taxon>Dictyoglomaceae</taxon>
        <taxon>Dictyoglomus</taxon>
    </lineage>
</organism>
<evidence type="ECO:0000313" key="1">
    <source>
        <dbReference type="EMBL" id="HGK22902.1"/>
    </source>
</evidence>
<accession>A0A7V3ZH51</accession>
<comment type="caution">
    <text evidence="1">The sequence shown here is derived from an EMBL/GenBank/DDBJ whole genome shotgun (WGS) entry which is preliminary data.</text>
</comment>
<dbReference type="RefSeq" id="WP_012547374.1">
    <property type="nucleotide sequence ID" value="NZ_VTFL01000001.1"/>
</dbReference>
<dbReference type="Gene3D" id="3.40.50.720">
    <property type="entry name" value="NAD(P)-binding Rossmann-like Domain"/>
    <property type="match status" value="1"/>
</dbReference>
<name>A0A7V3ZH51_DICTH</name>
<gene>
    <name evidence="1" type="ORF">ENU78_00375</name>
</gene>
<dbReference type="PANTHER" id="PTHR42869">
    <property type="entry name" value="SLL0572 PROTEIN"/>
    <property type="match status" value="1"/>
</dbReference>
<dbReference type="InterPro" id="IPR053199">
    <property type="entry name" value="cDPG_synthetase-like"/>
</dbReference>
<proteinExistence type="predicted"/>
<sequence length="439" mass="50600">MRKRVIIMGAGGRDFHNFNVLFKHNPNYEVVAFTATQIPGIENRVYPKELAGDLYPNGIPIFSEDRLSELIEEYKVDEVIFSYSDVSYNYVMQKASMILSLGADFKLLGIETMLESTKPVIAICAVRTGSGKSQTTRYVVRLLRGMGLKTVVVRHPMPYGDLLRQKIQRFEKMEDLDTYECTIEEREEYEPHLRQGAVVYAGVDYEEILKEAEKEADVIVWDGGNNDFPFYKPNLYITVVDPYRAGHEISYYPGEVNLILADIVVVNKVDTAPKEKIEEVVENIRKKNKKCKIVYAKSPIKAEKEEDIKNKRVLVVEDGPTVTHGEMPFGAGYLFAKERGAIIVDPREYAVGSIKEAYEKYSHLKEVLPALGYNKEQLRELEETIDRSDCEYVIIGTPVDLRRVIEIRKKVIRVFYEYEDYEERALEKLIESWVKERTK</sequence>
<reference evidence="1" key="1">
    <citation type="journal article" date="2020" name="mSystems">
        <title>Genome- and Community-Level Interaction Insights into Carbon Utilization and Element Cycling Functions of Hydrothermarchaeota in Hydrothermal Sediment.</title>
        <authorList>
            <person name="Zhou Z."/>
            <person name="Liu Y."/>
            <person name="Xu W."/>
            <person name="Pan J."/>
            <person name="Luo Z.H."/>
            <person name="Li M."/>
        </authorList>
    </citation>
    <scope>NUCLEOTIDE SEQUENCE [LARGE SCALE GENOMIC DNA]</scope>
    <source>
        <strain evidence="1">SpSt-70</strain>
    </source>
</reference>
<dbReference type="PANTHER" id="PTHR42869:SF1">
    <property type="entry name" value="SLL0572 PROTEIN"/>
    <property type="match status" value="1"/>
</dbReference>
<dbReference type="InterPro" id="IPR027417">
    <property type="entry name" value="P-loop_NTPase"/>
</dbReference>